<keyword evidence="7" id="KW-1185">Reference proteome</keyword>
<name>A0A558ATX2_9STAP</name>
<evidence type="ECO:0000256" key="3">
    <source>
        <dbReference type="ARBA" id="ARBA00022729"/>
    </source>
</evidence>
<dbReference type="GO" id="GO:0015833">
    <property type="term" value="P:peptide transport"/>
    <property type="evidence" value="ECO:0007669"/>
    <property type="project" value="TreeGrafter"/>
</dbReference>
<dbReference type="PANTHER" id="PTHR30290:SF9">
    <property type="entry name" value="OLIGOPEPTIDE-BINDING PROTEIN APPA"/>
    <property type="match status" value="1"/>
</dbReference>
<dbReference type="AlphaFoldDB" id="A0A558ATX2"/>
<proteinExistence type="inferred from homology"/>
<dbReference type="InterPro" id="IPR000914">
    <property type="entry name" value="SBP_5_dom"/>
</dbReference>
<dbReference type="GO" id="GO:1904680">
    <property type="term" value="F:peptide transmembrane transporter activity"/>
    <property type="evidence" value="ECO:0007669"/>
    <property type="project" value="TreeGrafter"/>
</dbReference>
<evidence type="ECO:0000256" key="4">
    <source>
        <dbReference type="SAM" id="SignalP"/>
    </source>
</evidence>
<comment type="similarity">
    <text evidence="1">Belongs to the bacterial solute-binding protein 5 family.</text>
</comment>
<dbReference type="SUPFAM" id="SSF53850">
    <property type="entry name" value="Periplasmic binding protein-like II"/>
    <property type="match status" value="1"/>
</dbReference>
<feature type="chain" id="PRO_5039453560" evidence="4">
    <location>
        <begin position="17"/>
        <end position="522"/>
    </location>
</feature>
<dbReference type="RefSeq" id="WP_145288577.1">
    <property type="nucleotide sequence ID" value="NZ_VMSJ01000003.1"/>
</dbReference>
<accession>A0A558ATX2</accession>
<dbReference type="Gene3D" id="3.10.105.10">
    <property type="entry name" value="Dipeptide-binding Protein, Domain 3"/>
    <property type="match status" value="1"/>
</dbReference>
<feature type="domain" description="Solute-binding protein family 5" evidence="5">
    <location>
        <begin position="81"/>
        <end position="442"/>
    </location>
</feature>
<keyword evidence="3 4" id="KW-0732">Signal</keyword>
<dbReference type="Proteomes" id="UP000315103">
    <property type="component" value="Unassembled WGS sequence"/>
</dbReference>
<gene>
    <name evidence="6" type="ORF">FO441_08360</name>
</gene>
<comment type="caution">
    <text evidence="6">The sequence shown here is derived from an EMBL/GenBank/DDBJ whole genome shotgun (WGS) entry which is preliminary data.</text>
</comment>
<dbReference type="Gene3D" id="3.90.76.10">
    <property type="entry name" value="Dipeptide-binding Protein, Domain 1"/>
    <property type="match status" value="1"/>
</dbReference>
<dbReference type="CDD" id="cd08499">
    <property type="entry name" value="PBP2_Ylib_like"/>
    <property type="match status" value="1"/>
</dbReference>
<organism evidence="6 7">
    <name type="scientific">Salinicoccus cyprini</name>
    <dbReference type="NCBI Taxonomy" id="2493691"/>
    <lineage>
        <taxon>Bacteria</taxon>
        <taxon>Bacillati</taxon>
        <taxon>Bacillota</taxon>
        <taxon>Bacilli</taxon>
        <taxon>Bacillales</taxon>
        <taxon>Staphylococcaceae</taxon>
        <taxon>Salinicoccus</taxon>
    </lineage>
</organism>
<dbReference type="InterPro" id="IPR039424">
    <property type="entry name" value="SBP_5"/>
</dbReference>
<protein>
    <submittedName>
        <fullName evidence="6">Glutathione ABC transporter substrate-binding protein</fullName>
    </submittedName>
</protein>
<dbReference type="GO" id="GO:0042597">
    <property type="term" value="C:periplasmic space"/>
    <property type="evidence" value="ECO:0007669"/>
    <property type="project" value="UniProtKB-ARBA"/>
</dbReference>
<dbReference type="PROSITE" id="PS51257">
    <property type="entry name" value="PROKAR_LIPOPROTEIN"/>
    <property type="match status" value="1"/>
</dbReference>
<dbReference type="PANTHER" id="PTHR30290">
    <property type="entry name" value="PERIPLASMIC BINDING COMPONENT OF ABC TRANSPORTER"/>
    <property type="match status" value="1"/>
</dbReference>
<dbReference type="Pfam" id="PF00496">
    <property type="entry name" value="SBP_bac_5"/>
    <property type="match status" value="1"/>
</dbReference>
<sequence length="522" mass="57992">MKKVYLFLLICILALAGCTDDSNVDEQAAESGDPSMGGEDIGFSLQALPSSLDPHAANDGYSLYVMINIYETLVRMNQDLELEPGLAESYEQVDDTTWEFKLREDVTFHDGSPFNAEVVKANLDRVRDPEVGSPLEFLFTEIEEVEVVDDYTVNIHTARPFAALPAHLAHPGGSMISKEVIDQDYENMENGGQPLTEVNANPVGTGFFEFEEIAEGDHITLIRNEDYWGEPASPASVTFKAVPEDGTRIAELSTGDADLIYPVNPSDVERIDSTDGARAEQHESASMSYLGFNLEKEPFDDPNVRRAIAMAIDKEAIINEMLEGIPAVAETPLNPTVKGYSEDLEPIDHDMEAARSLLEESGYADGFTAEIIVRDRTTSDIATYIQQALQELNITLEIRQMESGAYQEYTANGQHDMFMGSWGTVTLDADYGLYPMFHSDNHGAPGNRTFYSNEEVDTLLDEARTETDEAARMQMYEDAQQIIIDEAPLVPIYHSVLLAGINDELEGYFQYPSSFPYLKDLQ</sequence>
<dbReference type="InterPro" id="IPR030678">
    <property type="entry name" value="Peptide/Ni-bd"/>
</dbReference>
<evidence type="ECO:0000259" key="5">
    <source>
        <dbReference type="Pfam" id="PF00496"/>
    </source>
</evidence>
<dbReference type="Gene3D" id="3.40.190.10">
    <property type="entry name" value="Periplasmic binding protein-like II"/>
    <property type="match status" value="1"/>
</dbReference>
<evidence type="ECO:0000256" key="2">
    <source>
        <dbReference type="ARBA" id="ARBA00022448"/>
    </source>
</evidence>
<keyword evidence="2" id="KW-0813">Transport</keyword>
<dbReference type="GO" id="GO:0043190">
    <property type="term" value="C:ATP-binding cassette (ABC) transporter complex"/>
    <property type="evidence" value="ECO:0007669"/>
    <property type="project" value="InterPro"/>
</dbReference>
<feature type="signal peptide" evidence="4">
    <location>
        <begin position="1"/>
        <end position="16"/>
    </location>
</feature>
<dbReference type="EMBL" id="VMSJ01000003">
    <property type="protein sequence ID" value="TVT27709.1"/>
    <property type="molecule type" value="Genomic_DNA"/>
</dbReference>
<dbReference type="PIRSF" id="PIRSF002741">
    <property type="entry name" value="MppA"/>
    <property type="match status" value="1"/>
</dbReference>
<evidence type="ECO:0000256" key="1">
    <source>
        <dbReference type="ARBA" id="ARBA00005695"/>
    </source>
</evidence>
<evidence type="ECO:0000313" key="6">
    <source>
        <dbReference type="EMBL" id="TVT27709.1"/>
    </source>
</evidence>
<reference evidence="6 7" key="1">
    <citation type="submission" date="2019-07" db="EMBL/GenBank/DDBJ databases">
        <title>Salinicoccus cyprini sp. nov., isolated from gastro-intestinal tract of mirror carp, Cyprinus carpio var. specularis, collected from Gobind Sagar Reservoir, Himachal Pradesh, India.</title>
        <authorList>
            <person name="Talwar C."/>
            <person name="Singh A.K."/>
            <person name="Lal R."/>
            <person name="Negi R.K."/>
        </authorList>
    </citation>
    <scope>NUCLEOTIDE SEQUENCE [LARGE SCALE GENOMIC DNA]</scope>
    <source>
        <strain evidence="6 7">CT19</strain>
    </source>
</reference>
<evidence type="ECO:0000313" key="7">
    <source>
        <dbReference type="Proteomes" id="UP000315103"/>
    </source>
</evidence>
<dbReference type="OrthoDB" id="9771733at2"/>